<evidence type="ECO:0000313" key="3">
    <source>
        <dbReference type="EMBL" id="VFA84283.1"/>
    </source>
</evidence>
<dbReference type="RefSeq" id="WP_137353044.1">
    <property type="nucleotide sequence ID" value="NZ_CAACYE020000001.1"/>
</dbReference>
<comment type="similarity">
    <text evidence="1">Belongs to the universal stress protein A family.</text>
</comment>
<feature type="domain" description="UspA" evidence="2">
    <location>
        <begin position="9"/>
        <end position="146"/>
    </location>
</feature>
<evidence type="ECO:0000259" key="2">
    <source>
        <dbReference type="Pfam" id="PF00582"/>
    </source>
</evidence>
<dbReference type="PANTHER" id="PTHR46553">
    <property type="entry name" value="ADENINE NUCLEOTIDE ALPHA HYDROLASES-LIKE SUPERFAMILY PROTEIN"/>
    <property type="match status" value="1"/>
</dbReference>
<gene>
    <name evidence="3" type="ORF">NCTC1935_02112</name>
</gene>
<protein>
    <submittedName>
        <fullName evidence="3">Universal stress protein Rv2005c/MT2061</fullName>
    </submittedName>
</protein>
<feature type="domain" description="UspA" evidence="2">
    <location>
        <begin position="155"/>
        <end position="283"/>
    </location>
</feature>
<reference evidence="3" key="1">
    <citation type="submission" date="2019-02" db="EMBL/GenBank/DDBJ databases">
        <authorList>
            <consortium name="Pathogen Informatics"/>
        </authorList>
    </citation>
    <scope>NUCLEOTIDE SEQUENCE</scope>
    <source>
        <strain evidence="3">3012STDY6733949</strain>
    </source>
</reference>
<dbReference type="PRINTS" id="PR01438">
    <property type="entry name" value="UNVRSLSTRESS"/>
</dbReference>
<name>A0A449GZE4_NOCFR</name>
<dbReference type="InterPro" id="IPR006016">
    <property type="entry name" value="UspA"/>
</dbReference>
<proteinExistence type="inferred from homology"/>
<sequence length="286" mass="29487">MNTTSSTAPVVVGTDGSAPAAVAVGWAARTAAAHHRPLRIVHSVGAPVDFGPGVGFAPFDYETLRKAGQEVVGQARTIARQAAGEALEISLLVVEAAPVPALRDAAKDAALLVVGTRGLGAFRRGLLGSVSTGLARHALCPVAVIPDHPTPVEGPVVVGVDGSAGSRRAIELAFDEAARRRVPLVAVHTWSEFARYDSRDDMQEQDSALLAESLAGFSESCPDVPVRRVVVADKPARRLLAEAENAQLLVVGSHGRGGFAGMTLGSVSQAVLHGADCPVLIARGND</sequence>
<accession>A0A449GZE4</accession>
<dbReference type="AlphaFoldDB" id="A0A449GZE4"/>
<dbReference type="InterPro" id="IPR006015">
    <property type="entry name" value="Universal_stress_UspA"/>
</dbReference>
<dbReference type="Gene3D" id="3.40.50.620">
    <property type="entry name" value="HUPs"/>
    <property type="match status" value="2"/>
</dbReference>
<dbReference type="PANTHER" id="PTHR46553:SF3">
    <property type="entry name" value="ADENINE NUCLEOTIDE ALPHA HYDROLASES-LIKE SUPERFAMILY PROTEIN"/>
    <property type="match status" value="1"/>
</dbReference>
<evidence type="ECO:0000256" key="1">
    <source>
        <dbReference type="ARBA" id="ARBA00008791"/>
    </source>
</evidence>
<dbReference type="EMBL" id="CAACYE010000005">
    <property type="protein sequence ID" value="VFA84283.1"/>
    <property type="molecule type" value="Genomic_DNA"/>
</dbReference>
<dbReference type="SUPFAM" id="SSF52402">
    <property type="entry name" value="Adenine nucleotide alpha hydrolases-like"/>
    <property type="match status" value="2"/>
</dbReference>
<dbReference type="Pfam" id="PF00582">
    <property type="entry name" value="Usp"/>
    <property type="match status" value="2"/>
</dbReference>
<dbReference type="InterPro" id="IPR014729">
    <property type="entry name" value="Rossmann-like_a/b/a_fold"/>
</dbReference>
<organism evidence="3">
    <name type="scientific">Nocardia farcinica</name>
    <dbReference type="NCBI Taxonomy" id="37329"/>
    <lineage>
        <taxon>Bacteria</taxon>
        <taxon>Bacillati</taxon>
        <taxon>Actinomycetota</taxon>
        <taxon>Actinomycetes</taxon>
        <taxon>Mycobacteriales</taxon>
        <taxon>Nocardiaceae</taxon>
        <taxon>Nocardia</taxon>
    </lineage>
</organism>